<protein>
    <submittedName>
        <fullName evidence="3">Uncharacterized protein</fullName>
    </submittedName>
</protein>
<keyword evidence="2" id="KW-0732">Signal</keyword>
<accession>A0A5C6D3C2</accession>
<sequence precursor="true">MKPYLCTLSLLLASMISPALAQSDSNPTVDSVAGSAVWRIQISPARLFSSNFGRVIEDMVSAEHPDALEKLDGFSDALGFNPFTDVQEVLLYGEKFDDNSANVIARLGATSGNLEGWFLAAPGYQSEDLDKNTILHSFIVEKKKNNPRLWCAIPYNQAEKSYTLIATFNRDQTVSLSKKIDQQGSGWLSSPRSEGTFLSLVVSDLSQAPMKIDSKDPGAAIVKTIRSVNLRASAEADTLIAQGELTADSPARAQQLQQLLNGLKAMVQLAAMQEGNRDSNHTPYADANKQRDHEGAKKAAELLNNLTVDHQTGSSTLTANFKIDYDALVALKNEMQN</sequence>
<evidence type="ECO:0000256" key="2">
    <source>
        <dbReference type="SAM" id="SignalP"/>
    </source>
</evidence>
<dbReference type="AlphaFoldDB" id="A0A5C6D3C2"/>
<comment type="caution">
    <text evidence="3">The sequence shown here is derived from an EMBL/GenBank/DDBJ whole genome shotgun (WGS) entry which is preliminary data.</text>
</comment>
<feature type="signal peptide" evidence="2">
    <location>
        <begin position="1"/>
        <end position="21"/>
    </location>
</feature>
<dbReference type="OrthoDB" id="9819401at2"/>
<gene>
    <name evidence="3" type="ORF">Pla144_11500</name>
</gene>
<organism evidence="3 4">
    <name type="scientific">Bythopirellula polymerisocia</name>
    <dbReference type="NCBI Taxonomy" id="2528003"/>
    <lineage>
        <taxon>Bacteria</taxon>
        <taxon>Pseudomonadati</taxon>
        <taxon>Planctomycetota</taxon>
        <taxon>Planctomycetia</taxon>
        <taxon>Pirellulales</taxon>
        <taxon>Lacipirellulaceae</taxon>
        <taxon>Bythopirellula</taxon>
    </lineage>
</organism>
<keyword evidence="4" id="KW-1185">Reference proteome</keyword>
<evidence type="ECO:0000256" key="1">
    <source>
        <dbReference type="SAM" id="MobiDB-lite"/>
    </source>
</evidence>
<evidence type="ECO:0000313" key="3">
    <source>
        <dbReference type="EMBL" id="TWU30364.1"/>
    </source>
</evidence>
<dbReference type="RefSeq" id="WP_146448539.1">
    <property type="nucleotide sequence ID" value="NZ_SJPS01000001.1"/>
</dbReference>
<dbReference type="Proteomes" id="UP000318437">
    <property type="component" value="Unassembled WGS sequence"/>
</dbReference>
<feature type="chain" id="PRO_5022739143" evidence="2">
    <location>
        <begin position="22"/>
        <end position="337"/>
    </location>
</feature>
<name>A0A5C6D3C2_9BACT</name>
<dbReference type="EMBL" id="SJPS01000001">
    <property type="protein sequence ID" value="TWU30364.1"/>
    <property type="molecule type" value="Genomic_DNA"/>
</dbReference>
<feature type="region of interest" description="Disordered" evidence="1">
    <location>
        <begin position="276"/>
        <end position="295"/>
    </location>
</feature>
<proteinExistence type="predicted"/>
<evidence type="ECO:0000313" key="4">
    <source>
        <dbReference type="Proteomes" id="UP000318437"/>
    </source>
</evidence>
<reference evidence="3 4" key="1">
    <citation type="submission" date="2019-02" db="EMBL/GenBank/DDBJ databases">
        <title>Deep-cultivation of Planctomycetes and their phenomic and genomic characterization uncovers novel biology.</title>
        <authorList>
            <person name="Wiegand S."/>
            <person name="Jogler M."/>
            <person name="Boedeker C."/>
            <person name="Pinto D."/>
            <person name="Vollmers J."/>
            <person name="Rivas-Marin E."/>
            <person name="Kohn T."/>
            <person name="Peeters S.H."/>
            <person name="Heuer A."/>
            <person name="Rast P."/>
            <person name="Oberbeckmann S."/>
            <person name="Bunk B."/>
            <person name="Jeske O."/>
            <person name="Meyerdierks A."/>
            <person name="Storesund J.E."/>
            <person name="Kallscheuer N."/>
            <person name="Luecker S."/>
            <person name="Lage O.M."/>
            <person name="Pohl T."/>
            <person name="Merkel B.J."/>
            <person name="Hornburger P."/>
            <person name="Mueller R.-W."/>
            <person name="Bruemmer F."/>
            <person name="Labrenz M."/>
            <person name="Spormann A.M."/>
            <person name="Op Den Camp H."/>
            <person name="Overmann J."/>
            <person name="Amann R."/>
            <person name="Jetten M.S.M."/>
            <person name="Mascher T."/>
            <person name="Medema M.H."/>
            <person name="Devos D.P."/>
            <person name="Kaster A.-K."/>
            <person name="Ovreas L."/>
            <person name="Rohde M."/>
            <person name="Galperin M.Y."/>
            <person name="Jogler C."/>
        </authorList>
    </citation>
    <scope>NUCLEOTIDE SEQUENCE [LARGE SCALE GENOMIC DNA]</scope>
    <source>
        <strain evidence="3 4">Pla144</strain>
    </source>
</reference>